<evidence type="ECO:0000256" key="1">
    <source>
        <dbReference type="SAM" id="Coils"/>
    </source>
</evidence>
<evidence type="ECO:0000313" key="4">
    <source>
        <dbReference type="Proteomes" id="UP000831787"/>
    </source>
</evidence>
<dbReference type="RefSeq" id="WP_244712989.1">
    <property type="nucleotide sequence ID" value="NZ_CP095073.1"/>
</dbReference>
<proteinExistence type="predicted"/>
<dbReference type="InterPro" id="IPR036513">
    <property type="entry name" value="STAS_dom_sf"/>
</dbReference>
<keyword evidence="4" id="KW-1185">Reference proteome</keyword>
<keyword evidence="1" id="KW-0175">Coiled coil</keyword>
<dbReference type="EMBL" id="CP095073">
    <property type="protein sequence ID" value="UOQ46010.1"/>
    <property type="molecule type" value="Genomic_DNA"/>
</dbReference>
<gene>
    <name evidence="3" type="ORF">MUN89_08870</name>
</gene>
<dbReference type="Gene3D" id="3.30.750.24">
    <property type="entry name" value="STAS domain"/>
    <property type="match status" value="1"/>
</dbReference>
<dbReference type="InterPro" id="IPR051932">
    <property type="entry name" value="Bact_StressResp_Reg"/>
</dbReference>
<dbReference type="PANTHER" id="PTHR33745">
    <property type="entry name" value="RSBT ANTAGONIST PROTEIN RSBS-RELATED"/>
    <property type="match status" value="1"/>
</dbReference>
<dbReference type="Proteomes" id="UP000831787">
    <property type="component" value="Chromosome"/>
</dbReference>
<dbReference type="PROSITE" id="PS50801">
    <property type="entry name" value="STAS"/>
    <property type="match status" value="1"/>
</dbReference>
<dbReference type="PANTHER" id="PTHR33745:SF1">
    <property type="entry name" value="RSBT ANTAGONIST PROTEIN RSBS"/>
    <property type="match status" value="1"/>
</dbReference>
<organism evidence="3 4">
    <name type="scientific">Halobacillus salinarum</name>
    <dbReference type="NCBI Taxonomy" id="2932257"/>
    <lineage>
        <taxon>Bacteria</taxon>
        <taxon>Bacillati</taxon>
        <taxon>Bacillota</taxon>
        <taxon>Bacilli</taxon>
        <taxon>Bacillales</taxon>
        <taxon>Bacillaceae</taxon>
        <taxon>Halobacillus</taxon>
    </lineage>
</organism>
<reference evidence="3 4" key="1">
    <citation type="submission" date="2022-04" db="EMBL/GenBank/DDBJ databases">
        <title>Halobacillus sp. isolated from saltern.</title>
        <authorList>
            <person name="Won M."/>
            <person name="Lee C.-M."/>
            <person name="Woen H.-Y."/>
            <person name="Kwon S.-W."/>
        </authorList>
    </citation>
    <scope>NUCLEOTIDE SEQUENCE [LARGE SCALE GENOMIC DNA]</scope>
    <source>
        <strain evidence="3 4">SSBR10-3</strain>
    </source>
</reference>
<feature type="domain" description="STAS" evidence="2">
    <location>
        <begin position="142"/>
        <end position="252"/>
    </location>
</feature>
<sequence length="254" mass="29284">MKQVEFEFPLPYFIINKNFTIHSYSREAARLFQLQEDFLQIVDEESRDKVKAWVIPEKIQTERNLEVLLKPLNQLDPFVADLYVNWTNDLYAQVVVVPKDEQVSKVAKSLAKLRTRLNDTNFELLEEKEKLEKAVQQNNKLSAPFIELTSTTAVVPLFGDLTWEKLDAVQENLLVAAQRKEKDRLLFDFTAVGNIKKDGIHVLISLMTALFYMGTEVTVTGITPVQVKELYETNLPSRLQFIHSLESAIQTYCT</sequence>
<evidence type="ECO:0000313" key="3">
    <source>
        <dbReference type="EMBL" id="UOQ46010.1"/>
    </source>
</evidence>
<name>A0ABY4EPU3_9BACI</name>
<dbReference type="SUPFAM" id="SSF52091">
    <property type="entry name" value="SpoIIaa-like"/>
    <property type="match status" value="1"/>
</dbReference>
<protein>
    <submittedName>
        <fullName evidence="3">STAS domain-containing protein</fullName>
    </submittedName>
</protein>
<dbReference type="InterPro" id="IPR002645">
    <property type="entry name" value="STAS_dom"/>
</dbReference>
<accession>A0ABY4EPU3</accession>
<dbReference type="Pfam" id="PF01740">
    <property type="entry name" value="STAS"/>
    <property type="match status" value="1"/>
</dbReference>
<feature type="coiled-coil region" evidence="1">
    <location>
        <begin position="110"/>
        <end position="141"/>
    </location>
</feature>
<evidence type="ECO:0000259" key="2">
    <source>
        <dbReference type="PROSITE" id="PS50801"/>
    </source>
</evidence>
<dbReference type="CDD" id="cd07041">
    <property type="entry name" value="STAS_RsbR_RsbS_like"/>
    <property type="match status" value="1"/>
</dbReference>